<evidence type="ECO:0000313" key="3">
    <source>
        <dbReference type="Proteomes" id="UP001217500"/>
    </source>
</evidence>
<organism evidence="2 3">
    <name type="scientific">Gimibacter soli</name>
    <dbReference type="NCBI Taxonomy" id="3024400"/>
    <lineage>
        <taxon>Bacteria</taxon>
        <taxon>Pseudomonadati</taxon>
        <taxon>Pseudomonadota</taxon>
        <taxon>Alphaproteobacteria</taxon>
        <taxon>Kordiimonadales</taxon>
        <taxon>Temperatibacteraceae</taxon>
        <taxon>Gimibacter</taxon>
    </lineage>
</organism>
<dbReference type="Proteomes" id="UP001217500">
    <property type="component" value="Chromosome"/>
</dbReference>
<dbReference type="EMBL" id="CP116805">
    <property type="protein sequence ID" value="WCL55223.1"/>
    <property type="molecule type" value="Genomic_DNA"/>
</dbReference>
<proteinExistence type="predicted"/>
<dbReference type="KEGG" id="gso:PH603_05565"/>
<feature type="chain" id="PRO_5041931566" evidence="1">
    <location>
        <begin position="34"/>
        <end position="210"/>
    </location>
</feature>
<dbReference type="InterPro" id="IPR027056">
    <property type="entry name" value="Gluconate_2DH_su3"/>
</dbReference>
<protein>
    <submittedName>
        <fullName evidence="2">Gluconate 2-dehydrogenase subunit 3 family protein</fullName>
    </submittedName>
</protein>
<dbReference type="PROSITE" id="PS51318">
    <property type="entry name" value="TAT"/>
    <property type="match status" value="1"/>
</dbReference>
<dbReference type="InterPro" id="IPR006311">
    <property type="entry name" value="TAT_signal"/>
</dbReference>
<dbReference type="RefSeq" id="WP_289505003.1">
    <property type="nucleotide sequence ID" value="NZ_CP116805.1"/>
</dbReference>
<evidence type="ECO:0000313" key="2">
    <source>
        <dbReference type="EMBL" id="WCL55223.1"/>
    </source>
</evidence>
<keyword evidence="3" id="KW-1185">Reference proteome</keyword>
<gene>
    <name evidence="2" type="ORF">PH603_05565</name>
</gene>
<feature type="signal peptide" evidence="1">
    <location>
        <begin position="1"/>
        <end position="33"/>
    </location>
</feature>
<accession>A0AAE9XQ49</accession>
<sequence length="210" mass="22751">MSPYVSKIDRRTALKWLSAAAVTLAVAPTMARAATYVKTPKGYGTDPDMLNPTSPWDRIMTDRQLQLTAVLTDIILPAEGEHPAPSAIGVPDFVNEWVSSPYEQTKSDQKVILEGLDWIDAEAKGRGAKGFVEADSGVQMAIVTAIAKPDASAAHAFFKRFRHLTLGGYYSTPEGFADIGYIGNVPMESYPGPDATMKAMLEERMKAIGI</sequence>
<keyword evidence="1" id="KW-0732">Signal</keyword>
<evidence type="ECO:0000256" key="1">
    <source>
        <dbReference type="SAM" id="SignalP"/>
    </source>
</evidence>
<name>A0AAE9XQ49_9PROT</name>
<dbReference type="AlphaFoldDB" id="A0AAE9XQ49"/>
<reference evidence="2" key="1">
    <citation type="submission" date="2023-01" db="EMBL/GenBank/DDBJ databases">
        <title>The genome sequence of Kordiimonadaceae bacterium 6D33.</title>
        <authorList>
            <person name="Liu Y."/>
        </authorList>
    </citation>
    <scope>NUCLEOTIDE SEQUENCE</scope>
    <source>
        <strain evidence="2">6D33</strain>
    </source>
</reference>
<dbReference type="Pfam" id="PF13618">
    <property type="entry name" value="Gluconate_2-dh3"/>
    <property type="match status" value="1"/>
</dbReference>